<feature type="chain" id="PRO_5046452057" description="Transposase Helix-turn-helix domain-containing protein" evidence="1">
    <location>
        <begin position="25"/>
        <end position="69"/>
    </location>
</feature>
<evidence type="ECO:0000259" key="2">
    <source>
        <dbReference type="Pfam" id="PF13613"/>
    </source>
</evidence>
<protein>
    <recommendedName>
        <fullName evidence="2">Transposase Helix-turn-helix domain-containing protein</fullName>
    </recommendedName>
</protein>
<dbReference type="EMBL" id="CALNXK010000541">
    <property type="protein sequence ID" value="CAH3187412.1"/>
    <property type="molecule type" value="Genomic_DNA"/>
</dbReference>
<feature type="domain" description="Transposase Helix-turn-helix" evidence="2">
    <location>
        <begin position="11"/>
        <end position="50"/>
    </location>
</feature>
<accession>A0ABN8S6R1</accession>
<name>A0ABN8S6R1_9CNID</name>
<gene>
    <name evidence="3" type="ORF">PLOB_00037495</name>
</gene>
<reference evidence="3 4" key="1">
    <citation type="submission" date="2022-05" db="EMBL/GenBank/DDBJ databases">
        <authorList>
            <consortium name="Genoscope - CEA"/>
            <person name="William W."/>
        </authorList>
    </citation>
    <scope>NUCLEOTIDE SEQUENCE [LARGE SCALE GENOMIC DNA]</scope>
</reference>
<feature type="signal peptide" evidence="1">
    <location>
        <begin position="1"/>
        <end position="24"/>
    </location>
</feature>
<evidence type="ECO:0000313" key="3">
    <source>
        <dbReference type="EMBL" id="CAH3187412.1"/>
    </source>
</evidence>
<sequence length="69" mass="8191">MDIQMLLKTLLTLLHLGFLEKDLADRFDVTQQEVSEIFSTWVDWMFDCLGQLSFSTDRESIKRRLSECF</sequence>
<dbReference type="Proteomes" id="UP001159405">
    <property type="component" value="Unassembled WGS sequence"/>
</dbReference>
<dbReference type="InterPro" id="IPR027805">
    <property type="entry name" value="Transposase_HTH_dom"/>
</dbReference>
<comment type="caution">
    <text evidence="3">The sequence shown here is derived from an EMBL/GenBank/DDBJ whole genome shotgun (WGS) entry which is preliminary data.</text>
</comment>
<proteinExistence type="predicted"/>
<dbReference type="PANTHER" id="PTHR23080">
    <property type="entry name" value="THAP DOMAIN PROTEIN"/>
    <property type="match status" value="1"/>
</dbReference>
<dbReference type="Pfam" id="PF13613">
    <property type="entry name" value="HTH_Tnp_4"/>
    <property type="match status" value="1"/>
</dbReference>
<keyword evidence="4" id="KW-1185">Reference proteome</keyword>
<evidence type="ECO:0000313" key="4">
    <source>
        <dbReference type="Proteomes" id="UP001159405"/>
    </source>
</evidence>
<keyword evidence="1" id="KW-0732">Signal</keyword>
<evidence type="ECO:0000256" key="1">
    <source>
        <dbReference type="SAM" id="SignalP"/>
    </source>
</evidence>
<organism evidence="3 4">
    <name type="scientific">Porites lobata</name>
    <dbReference type="NCBI Taxonomy" id="104759"/>
    <lineage>
        <taxon>Eukaryota</taxon>
        <taxon>Metazoa</taxon>
        <taxon>Cnidaria</taxon>
        <taxon>Anthozoa</taxon>
        <taxon>Hexacorallia</taxon>
        <taxon>Scleractinia</taxon>
        <taxon>Fungiina</taxon>
        <taxon>Poritidae</taxon>
        <taxon>Porites</taxon>
    </lineage>
</organism>